<feature type="compositionally biased region" description="Basic and acidic residues" evidence="1">
    <location>
        <begin position="1"/>
        <end position="12"/>
    </location>
</feature>
<feature type="region of interest" description="Disordered" evidence="1">
    <location>
        <begin position="1"/>
        <end position="87"/>
    </location>
</feature>
<evidence type="ECO:0000256" key="1">
    <source>
        <dbReference type="SAM" id="MobiDB-lite"/>
    </source>
</evidence>
<sequence>MSSDHEDGRADDIGFDNSVVTDQMTSNAPTGSLFGQSAQSAQNNVDHHDPAELNDSPVVSRTSTKSFHTAPLESTPDTKRRSTNIGNLYDEIEPEYKRLTLGDLDFDKLDFNELSSDWQQLKGAEVPSKRSAENSSTNNDVPKRAQIPEQDKESTMAQIEQSVSVSPTRRATSKNAEEDELVQPEVLVTTARRPRVVQDDSIEDDRPDAAKIEDLKRFAYAHGSARSASTNSKIQHKKRVANVKAEPLANQQEHHRDSTPDADIKVPVAPGETLSFSRKSKVSKILGLKMDSPQNDNAQQKQASQTSDSDLSDGESPVVDDTQESSRASPFTSAPPTRSSTTTRSKSLARMQTSSDSLVLSDQTAKRALLIKAAHLEVCNHLTRNSRTAETQADGTHVILLSGLSFWGRLTEQEKLKSQPTIIEIMHRYSHESHFPQSSLDQVVTKGGNSGLVNDAAVTLDPKSDLPLSTDIDNEVGRSKAAAEYIIERLSEKLGSTTFHDDGDNVFKVPIKGKSPLSRIEGDKEWRLVQDAVSAHALGRGYQVQMGDGPEDITKPWQVRQKGDLKDALTSFTRWPSASELVWVKVNRLGVDS</sequence>
<feature type="region of interest" description="Disordered" evidence="1">
    <location>
        <begin position="223"/>
        <end position="270"/>
    </location>
</feature>
<evidence type="ECO:0000313" key="2">
    <source>
        <dbReference type="EMBL" id="CCG84445.1"/>
    </source>
</evidence>
<feature type="region of interest" description="Disordered" evidence="1">
    <location>
        <begin position="290"/>
        <end position="359"/>
    </location>
</feature>
<feature type="compositionally biased region" description="Polar residues" evidence="1">
    <location>
        <begin position="155"/>
        <end position="174"/>
    </location>
</feature>
<keyword evidence="3" id="KW-1185">Reference proteome</keyword>
<comment type="caution">
    <text evidence="2">The sequence shown here is derived from an EMBL/GenBank/DDBJ whole genome shotgun (WGS) entry which is preliminary data.</text>
</comment>
<reference evidence="2 3" key="1">
    <citation type="journal article" date="2013" name="MBio">
        <title>Genome sequencing of the plant pathogen Taphrina deformans, the causal agent of peach leaf curl.</title>
        <authorList>
            <person name="Cisse O.H."/>
            <person name="Almeida J.M.G.C.F."/>
            <person name="Fonseca A."/>
            <person name="Kumar A.A."/>
            <person name="Salojaervi J."/>
            <person name="Overmyer K."/>
            <person name="Hauser P.M."/>
            <person name="Pagni M."/>
        </authorList>
    </citation>
    <scope>NUCLEOTIDE SEQUENCE [LARGE SCALE GENOMIC DNA]</scope>
    <source>
        <strain evidence="3">PYCC 5710 / ATCC 11124 / CBS 356.35 / IMI 108563 / JCM 9778 / NBRC 8474</strain>
    </source>
</reference>
<dbReference type="AlphaFoldDB" id="R4XMB7"/>
<feature type="compositionally biased region" description="Polar residues" evidence="1">
    <location>
        <begin position="18"/>
        <end position="44"/>
    </location>
</feature>
<protein>
    <submittedName>
        <fullName evidence="2">Uncharacterized protein</fullName>
    </submittedName>
</protein>
<organism evidence="2 3">
    <name type="scientific">Taphrina deformans (strain PYCC 5710 / ATCC 11124 / CBS 356.35 / IMI 108563 / JCM 9778 / NBRC 8474)</name>
    <name type="common">Peach leaf curl fungus</name>
    <name type="synonym">Lalaria deformans</name>
    <dbReference type="NCBI Taxonomy" id="1097556"/>
    <lineage>
        <taxon>Eukaryota</taxon>
        <taxon>Fungi</taxon>
        <taxon>Dikarya</taxon>
        <taxon>Ascomycota</taxon>
        <taxon>Taphrinomycotina</taxon>
        <taxon>Taphrinomycetes</taxon>
        <taxon>Taphrinales</taxon>
        <taxon>Taphrinaceae</taxon>
        <taxon>Taphrina</taxon>
    </lineage>
</organism>
<dbReference type="Proteomes" id="UP000013776">
    <property type="component" value="Unassembled WGS sequence"/>
</dbReference>
<feature type="region of interest" description="Disordered" evidence="1">
    <location>
        <begin position="118"/>
        <end position="187"/>
    </location>
</feature>
<feature type="compositionally biased region" description="Polar residues" evidence="1">
    <location>
        <begin position="57"/>
        <end position="67"/>
    </location>
</feature>
<feature type="compositionally biased region" description="Low complexity" evidence="1">
    <location>
        <begin position="328"/>
        <end position="350"/>
    </location>
</feature>
<dbReference type="VEuPathDB" id="FungiDB:TAPDE_004671"/>
<accession>R4XMB7</accession>
<feature type="compositionally biased region" description="Polar residues" evidence="1">
    <location>
        <begin position="292"/>
        <end position="309"/>
    </location>
</feature>
<dbReference type="EMBL" id="CAHR02000242">
    <property type="protein sequence ID" value="CCG84445.1"/>
    <property type="molecule type" value="Genomic_DNA"/>
</dbReference>
<evidence type="ECO:0000313" key="3">
    <source>
        <dbReference type="Proteomes" id="UP000013776"/>
    </source>
</evidence>
<proteinExistence type="predicted"/>
<feature type="compositionally biased region" description="Basic and acidic residues" evidence="1">
    <location>
        <begin position="252"/>
        <end position="264"/>
    </location>
</feature>
<name>R4XMB7_TAPDE</name>
<gene>
    <name evidence="2" type="ORF">TAPDE_004671</name>
</gene>